<dbReference type="PANTHER" id="PTHR22911:SF137">
    <property type="entry name" value="SOLUTE CARRIER FAMILY 35 MEMBER G2-RELATED"/>
    <property type="match status" value="1"/>
</dbReference>
<feature type="transmembrane region" description="Helical" evidence="1">
    <location>
        <begin position="239"/>
        <end position="256"/>
    </location>
</feature>
<reference evidence="3 4" key="1">
    <citation type="submission" date="2023-04" db="EMBL/GenBank/DDBJ databases">
        <title>Complete genome sequence of Alisedimentitalea scapharcae.</title>
        <authorList>
            <person name="Rong J.-C."/>
            <person name="Yi M.-L."/>
            <person name="Zhao Q."/>
        </authorList>
    </citation>
    <scope>NUCLEOTIDE SEQUENCE [LARGE SCALE GENOMIC DNA]</scope>
    <source>
        <strain evidence="3 4">KCTC 42119</strain>
    </source>
</reference>
<keyword evidence="1" id="KW-0812">Transmembrane</keyword>
<feature type="domain" description="EamA" evidence="2">
    <location>
        <begin position="3"/>
        <end position="132"/>
    </location>
</feature>
<keyword evidence="4" id="KW-1185">Reference proteome</keyword>
<dbReference type="InterPro" id="IPR000620">
    <property type="entry name" value="EamA_dom"/>
</dbReference>
<proteinExistence type="predicted"/>
<keyword evidence="1" id="KW-0472">Membrane</keyword>
<dbReference type="EMBL" id="CP123584">
    <property type="protein sequence ID" value="WZK88671.1"/>
    <property type="molecule type" value="Genomic_DNA"/>
</dbReference>
<evidence type="ECO:0000259" key="2">
    <source>
        <dbReference type="Pfam" id="PF00892"/>
    </source>
</evidence>
<dbReference type="InterPro" id="IPR037185">
    <property type="entry name" value="EmrE-like"/>
</dbReference>
<dbReference type="PANTHER" id="PTHR22911">
    <property type="entry name" value="ACYL-MALONYL CONDENSING ENZYME-RELATED"/>
    <property type="match status" value="1"/>
</dbReference>
<feature type="transmembrane region" description="Helical" evidence="1">
    <location>
        <begin position="208"/>
        <end position="227"/>
    </location>
</feature>
<feature type="domain" description="EamA" evidence="2">
    <location>
        <begin position="148"/>
        <end position="278"/>
    </location>
</feature>
<feature type="transmembrane region" description="Helical" evidence="1">
    <location>
        <begin position="148"/>
        <end position="166"/>
    </location>
</feature>
<organism evidence="3 4">
    <name type="scientific">Aliisedimentitalea scapharcae</name>
    <dbReference type="NCBI Taxonomy" id="1524259"/>
    <lineage>
        <taxon>Bacteria</taxon>
        <taxon>Pseudomonadati</taxon>
        <taxon>Pseudomonadota</taxon>
        <taxon>Alphaproteobacteria</taxon>
        <taxon>Rhodobacterales</taxon>
        <taxon>Roseobacteraceae</taxon>
        <taxon>Aliisedimentitalea</taxon>
    </lineage>
</organism>
<protein>
    <submittedName>
        <fullName evidence="3">DMT family transporter</fullName>
    </submittedName>
</protein>
<dbReference type="Pfam" id="PF00892">
    <property type="entry name" value="EamA"/>
    <property type="match status" value="2"/>
</dbReference>
<feature type="transmembrane region" description="Helical" evidence="1">
    <location>
        <begin position="119"/>
        <end position="136"/>
    </location>
</feature>
<feature type="transmembrane region" description="Helical" evidence="1">
    <location>
        <begin position="178"/>
        <end position="196"/>
    </location>
</feature>
<dbReference type="Proteomes" id="UP001623232">
    <property type="component" value="Chromosome"/>
</dbReference>
<dbReference type="SUPFAM" id="SSF103481">
    <property type="entry name" value="Multidrug resistance efflux transporter EmrE"/>
    <property type="match status" value="2"/>
</dbReference>
<feature type="transmembrane region" description="Helical" evidence="1">
    <location>
        <begin position="28"/>
        <end position="51"/>
    </location>
</feature>
<gene>
    <name evidence="3" type="ORF">QEZ52_19055</name>
</gene>
<accession>A0ABZ2XVH6</accession>
<evidence type="ECO:0000313" key="3">
    <source>
        <dbReference type="EMBL" id="WZK88671.1"/>
    </source>
</evidence>
<evidence type="ECO:0000313" key="4">
    <source>
        <dbReference type="Proteomes" id="UP001623232"/>
    </source>
</evidence>
<evidence type="ECO:0000256" key="1">
    <source>
        <dbReference type="SAM" id="Phobius"/>
    </source>
</evidence>
<keyword evidence="1" id="KW-1133">Transmembrane helix</keyword>
<feature type="transmembrane region" description="Helical" evidence="1">
    <location>
        <begin position="63"/>
        <end position="81"/>
    </location>
</feature>
<name>A0ABZ2XVH6_9RHOB</name>
<dbReference type="RefSeq" id="WP_406646161.1">
    <property type="nucleotide sequence ID" value="NZ_CP123584.1"/>
</dbReference>
<sequence>MQALILGLAAALAWGVHDLCVRLVAPRTSIPSAILTVFLTGAILVSIAAFFHGELSLPSGPALWLSCLSGAVFAGGSYGIYRAFAIGPVKLVAPIIGSFPILSVALASLQGKTSTLDQWLAVFVVVGGVGCVAILSKDEEEGTASTAAILWSILAATCFSASFALGHAATQAGSEMPVLVATRLAGVATIAIAVLARRSAFLPTLRTLPVLIAMGLLDALALGLVLMSGNLPNPEFSSVSSSLFGLITVILAWALLRESMTKAQWVSVAVTFSGIAYLGL</sequence>
<feature type="transmembrane region" description="Helical" evidence="1">
    <location>
        <begin position="87"/>
        <end position="107"/>
    </location>
</feature>